<accession>A0A4V6Q6M4</accession>
<evidence type="ECO:0000256" key="5">
    <source>
        <dbReference type="ARBA" id="ARBA00022692"/>
    </source>
</evidence>
<dbReference type="InterPro" id="IPR051475">
    <property type="entry name" value="Diverse_Ion_Transporter"/>
</dbReference>
<dbReference type="EMBL" id="SOCP01000014">
    <property type="protein sequence ID" value="TDV44241.1"/>
    <property type="molecule type" value="Genomic_DNA"/>
</dbReference>
<protein>
    <submittedName>
        <fullName evidence="10">Na+/H+ antiporter NhaD/arsenite permease-like protein</fullName>
    </submittedName>
</protein>
<evidence type="ECO:0000259" key="9">
    <source>
        <dbReference type="Pfam" id="PF03600"/>
    </source>
</evidence>
<dbReference type="CDD" id="cd01116">
    <property type="entry name" value="P_permease"/>
    <property type="match status" value="1"/>
</dbReference>
<organism evidence="10 11">
    <name type="scientific">Actinophytocola oryzae</name>
    <dbReference type="NCBI Taxonomy" id="502181"/>
    <lineage>
        <taxon>Bacteria</taxon>
        <taxon>Bacillati</taxon>
        <taxon>Actinomycetota</taxon>
        <taxon>Actinomycetes</taxon>
        <taxon>Pseudonocardiales</taxon>
        <taxon>Pseudonocardiaceae</taxon>
    </lineage>
</organism>
<sequence length="430" mass="45278">MSTGIAVVVFVVAYLFIATEKIPKTAAALGGAALVLAAGVVGSEDAFYSHETGIDWDVIFLLLGMMIIVGILRRTGVFEYTAIWAVKRAKGSPLRVMILLVLITAIASAFLDNVTTVLLVAPVTLLVCERLGINPVPFLIAEVLASNIGGAATLIGDPPNIIIASRAGLTFNDFLVHMAPIVAIELLVFTLVLPWVFRGSFTVDPERAASVMDLNEREAIQDSRLLIKCGGVLLAVFAAFVGHSVLHVEPSVVALLGAGVLVLISGAKPKQYLASVEWETLLFFAGLFVMVGALVKTGVIGQLAELAADATGGDALTAVMLILVVSALLSGIIDNIPYVATMSPIVFELANDIQDPVHADALWWSLALGADFGGNLTAVGASANVVVLGIAMRAGSPISFWEFTRKGAVITLITIALAAPYLWLRYFVLT</sequence>
<keyword evidence="6 8" id="KW-1133">Transmembrane helix</keyword>
<keyword evidence="11" id="KW-1185">Reference proteome</keyword>
<reference evidence="10 11" key="1">
    <citation type="submission" date="2019-03" db="EMBL/GenBank/DDBJ databases">
        <title>Genomic Encyclopedia of Archaeal and Bacterial Type Strains, Phase II (KMG-II): from individual species to whole genera.</title>
        <authorList>
            <person name="Goeker M."/>
        </authorList>
    </citation>
    <scope>NUCLEOTIDE SEQUENCE [LARGE SCALE GENOMIC DNA]</scope>
    <source>
        <strain evidence="10 11">DSM 45499</strain>
    </source>
</reference>
<dbReference type="Proteomes" id="UP000294927">
    <property type="component" value="Unassembled WGS sequence"/>
</dbReference>
<dbReference type="PRINTS" id="PR00758">
    <property type="entry name" value="ARSENICPUMP"/>
</dbReference>
<keyword evidence="3" id="KW-0813">Transport</keyword>
<evidence type="ECO:0000256" key="7">
    <source>
        <dbReference type="ARBA" id="ARBA00023136"/>
    </source>
</evidence>
<feature type="transmembrane region" description="Helical" evidence="8">
    <location>
        <begin position="53"/>
        <end position="72"/>
    </location>
</feature>
<evidence type="ECO:0000256" key="1">
    <source>
        <dbReference type="ARBA" id="ARBA00004651"/>
    </source>
</evidence>
<dbReference type="PANTHER" id="PTHR43568">
    <property type="entry name" value="P PROTEIN"/>
    <property type="match status" value="1"/>
</dbReference>
<feature type="domain" description="Citrate transporter-like" evidence="9">
    <location>
        <begin position="14"/>
        <end position="369"/>
    </location>
</feature>
<feature type="transmembrane region" description="Helical" evidence="8">
    <location>
        <begin position="174"/>
        <end position="197"/>
    </location>
</feature>
<comment type="similarity">
    <text evidence="2">Belongs to the CitM (TC 2.A.11) transporter family.</text>
</comment>
<dbReference type="GO" id="GO:0015105">
    <property type="term" value="F:arsenite transmembrane transporter activity"/>
    <property type="evidence" value="ECO:0007669"/>
    <property type="project" value="InterPro"/>
</dbReference>
<evidence type="ECO:0000313" key="11">
    <source>
        <dbReference type="Proteomes" id="UP000294927"/>
    </source>
</evidence>
<feature type="transmembrane region" description="Helical" evidence="8">
    <location>
        <begin position="252"/>
        <end position="269"/>
    </location>
</feature>
<comment type="caution">
    <text evidence="10">The sequence shown here is derived from an EMBL/GenBank/DDBJ whole genome shotgun (WGS) entry which is preliminary data.</text>
</comment>
<evidence type="ECO:0000256" key="4">
    <source>
        <dbReference type="ARBA" id="ARBA00022475"/>
    </source>
</evidence>
<name>A0A4V6Q6M4_9PSEU</name>
<feature type="transmembrane region" description="Helical" evidence="8">
    <location>
        <begin position="93"/>
        <end position="111"/>
    </location>
</feature>
<dbReference type="Pfam" id="PF03600">
    <property type="entry name" value="CitMHS"/>
    <property type="match status" value="1"/>
</dbReference>
<feature type="transmembrane region" description="Helical" evidence="8">
    <location>
        <begin position="315"/>
        <end position="333"/>
    </location>
</feature>
<keyword evidence="5 8" id="KW-0812">Transmembrane</keyword>
<proteinExistence type="inferred from homology"/>
<evidence type="ECO:0000256" key="2">
    <source>
        <dbReference type="ARBA" id="ARBA00009843"/>
    </source>
</evidence>
<gene>
    <name evidence="10" type="ORF">CLV71_114151</name>
</gene>
<comment type="subcellular location">
    <subcellularLocation>
        <location evidence="1">Cell membrane</location>
        <topology evidence="1">Multi-pass membrane protein</topology>
    </subcellularLocation>
</comment>
<dbReference type="GO" id="GO:0005886">
    <property type="term" value="C:plasma membrane"/>
    <property type="evidence" value="ECO:0007669"/>
    <property type="project" value="UniProtKB-SubCell"/>
</dbReference>
<keyword evidence="7 8" id="KW-0472">Membrane</keyword>
<feature type="transmembrane region" description="Helical" evidence="8">
    <location>
        <begin position="281"/>
        <end position="303"/>
    </location>
</feature>
<feature type="transmembrane region" description="Helical" evidence="8">
    <location>
        <begin position="225"/>
        <end position="246"/>
    </location>
</feature>
<evidence type="ECO:0000256" key="3">
    <source>
        <dbReference type="ARBA" id="ARBA00022448"/>
    </source>
</evidence>
<dbReference type="OrthoDB" id="9809303at2"/>
<dbReference type="AlphaFoldDB" id="A0A4V6Q6M4"/>
<evidence type="ECO:0000313" key="10">
    <source>
        <dbReference type="EMBL" id="TDV44241.1"/>
    </source>
</evidence>
<feature type="transmembrane region" description="Helical" evidence="8">
    <location>
        <begin position="408"/>
        <end position="428"/>
    </location>
</feature>
<dbReference type="RefSeq" id="WP_133906683.1">
    <property type="nucleotide sequence ID" value="NZ_SOCP01000014.1"/>
</dbReference>
<dbReference type="InterPro" id="IPR004680">
    <property type="entry name" value="Cit_transptr-like_dom"/>
</dbReference>
<dbReference type="InterPro" id="IPR000802">
    <property type="entry name" value="Arsenical_pump_ArsB"/>
</dbReference>
<keyword evidence="4" id="KW-1003">Cell membrane</keyword>
<evidence type="ECO:0000256" key="6">
    <source>
        <dbReference type="ARBA" id="ARBA00022989"/>
    </source>
</evidence>
<evidence type="ECO:0000256" key="8">
    <source>
        <dbReference type="SAM" id="Phobius"/>
    </source>
</evidence>
<dbReference type="PANTHER" id="PTHR43568:SF1">
    <property type="entry name" value="P PROTEIN"/>
    <property type="match status" value="1"/>
</dbReference>